<dbReference type="Proteomes" id="UP000435649">
    <property type="component" value="Unassembled WGS sequence"/>
</dbReference>
<dbReference type="SMART" id="SM00342">
    <property type="entry name" value="HTH_ARAC"/>
    <property type="match status" value="1"/>
</dbReference>
<keyword evidence="2" id="KW-0238">DNA-binding</keyword>
<dbReference type="InterPro" id="IPR018060">
    <property type="entry name" value="HTH_AraC"/>
</dbReference>
<sequence length="267" mass="30853">MKTELSDSTADPPFPFRLLHAGWGIASEAPCRFEHVDYEYVTVEYVVQGRGLLESDGRRFECGADSVYFLHRRSNHRYWTVPEAPWHKLFFIVDGPLADLLVGGYRLDRVYAVPGVPQLRRFFEEMRELGYGGPAIDRRAAVIFHEFAEACAGTLREAAESVRPEIAGLKRALDGSIDRRFRLEPFCEAAGYSPAHMIRHFRLAFGCPPYEYLMRRRIEAAQRLLTYSRKSVKEIAEMLRFSDQYYFSGCFKARVGSSPSRYRRRSR</sequence>
<gene>
    <name evidence="6" type="ORF">FYJ85_12320</name>
</gene>
<dbReference type="InterPro" id="IPR009057">
    <property type="entry name" value="Homeodomain-like_sf"/>
</dbReference>
<dbReference type="InterPro" id="IPR003313">
    <property type="entry name" value="AraC-bd"/>
</dbReference>
<feature type="domain" description="HTH araC/xylS-type" evidence="5">
    <location>
        <begin position="167"/>
        <end position="265"/>
    </location>
</feature>
<evidence type="ECO:0000256" key="2">
    <source>
        <dbReference type="ARBA" id="ARBA00023125"/>
    </source>
</evidence>
<dbReference type="EMBL" id="VUNS01000013">
    <property type="protein sequence ID" value="MST97822.1"/>
    <property type="molecule type" value="Genomic_DNA"/>
</dbReference>
<evidence type="ECO:0000313" key="7">
    <source>
        <dbReference type="Proteomes" id="UP000435649"/>
    </source>
</evidence>
<comment type="caution">
    <text evidence="6">The sequence shown here is derived from an EMBL/GenBank/DDBJ whole genome shotgun (WGS) entry which is preliminary data.</text>
</comment>
<dbReference type="PROSITE" id="PS00041">
    <property type="entry name" value="HTH_ARAC_FAMILY_1"/>
    <property type="match status" value="1"/>
</dbReference>
<protein>
    <submittedName>
        <fullName evidence="6">AraC family transcriptional regulator</fullName>
    </submittedName>
</protein>
<dbReference type="GO" id="GO:0043565">
    <property type="term" value="F:sequence-specific DNA binding"/>
    <property type="evidence" value="ECO:0007669"/>
    <property type="project" value="InterPro"/>
</dbReference>
<organism evidence="6 7">
    <name type="scientific">Victivallis lenta</name>
    <dbReference type="NCBI Taxonomy" id="2606640"/>
    <lineage>
        <taxon>Bacteria</taxon>
        <taxon>Pseudomonadati</taxon>
        <taxon>Lentisphaerota</taxon>
        <taxon>Lentisphaeria</taxon>
        <taxon>Victivallales</taxon>
        <taxon>Victivallaceae</taxon>
        <taxon>Victivallis</taxon>
    </lineage>
</organism>
<keyword evidence="4" id="KW-0804">Transcription</keyword>
<dbReference type="InterPro" id="IPR018062">
    <property type="entry name" value="HTH_AraC-typ_CS"/>
</dbReference>
<evidence type="ECO:0000259" key="5">
    <source>
        <dbReference type="PROSITE" id="PS01124"/>
    </source>
</evidence>
<evidence type="ECO:0000313" key="6">
    <source>
        <dbReference type="EMBL" id="MST97822.1"/>
    </source>
</evidence>
<accession>A0A844G4I4</accession>
<keyword evidence="3" id="KW-0010">Activator</keyword>
<dbReference type="PROSITE" id="PS01124">
    <property type="entry name" value="HTH_ARAC_FAMILY_2"/>
    <property type="match status" value="1"/>
</dbReference>
<dbReference type="InterPro" id="IPR014710">
    <property type="entry name" value="RmlC-like_jellyroll"/>
</dbReference>
<dbReference type="SUPFAM" id="SSF46689">
    <property type="entry name" value="Homeodomain-like"/>
    <property type="match status" value="2"/>
</dbReference>
<dbReference type="PANTHER" id="PTHR46796:SF7">
    <property type="entry name" value="ARAC FAMILY TRANSCRIPTIONAL REGULATOR"/>
    <property type="match status" value="1"/>
</dbReference>
<name>A0A844G4I4_9BACT</name>
<evidence type="ECO:0000256" key="3">
    <source>
        <dbReference type="ARBA" id="ARBA00023159"/>
    </source>
</evidence>
<dbReference type="AlphaFoldDB" id="A0A844G4I4"/>
<proteinExistence type="predicted"/>
<dbReference type="Pfam" id="PF02311">
    <property type="entry name" value="AraC_binding"/>
    <property type="match status" value="1"/>
</dbReference>
<dbReference type="Gene3D" id="2.60.120.10">
    <property type="entry name" value="Jelly Rolls"/>
    <property type="match status" value="1"/>
</dbReference>
<dbReference type="InterPro" id="IPR037923">
    <property type="entry name" value="HTH-like"/>
</dbReference>
<dbReference type="PANTHER" id="PTHR46796">
    <property type="entry name" value="HTH-TYPE TRANSCRIPTIONAL ACTIVATOR RHAS-RELATED"/>
    <property type="match status" value="1"/>
</dbReference>
<dbReference type="InterPro" id="IPR050204">
    <property type="entry name" value="AraC_XylS_family_regulators"/>
</dbReference>
<dbReference type="SUPFAM" id="SSF51215">
    <property type="entry name" value="Regulatory protein AraC"/>
    <property type="match status" value="1"/>
</dbReference>
<dbReference type="RefSeq" id="WP_106055373.1">
    <property type="nucleotide sequence ID" value="NZ_CALXOB010000043.1"/>
</dbReference>
<dbReference type="GO" id="GO:0003700">
    <property type="term" value="F:DNA-binding transcription factor activity"/>
    <property type="evidence" value="ECO:0007669"/>
    <property type="project" value="InterPro"/>
</dbReference>
<dbReference type="Pfam" id="PF12833">
    <property type="entry name" value="HTH_18"/>
    <property type="match status" value="1"/>
</dbReference>
<evidence type="ECO:0000256" key="1">
    <source>
        <dbReference type="ARBA" id="ARBA00023015"/>
    </source>
</evidence>
<dbReference type="Gene3D" id="1.10.10.60">
    <property type="entry name" value="Homeodomain-like"/>
    <property type="match status" value="2"/>
</dbReference>
<keyword evidence="1" id="KW-0805">Transcription regulation</keyword>
<evidence type="ECO:0000256" key="4">
    <source>
        <dbReference type="ARBA" id="ARBA00023163"/>
    </source>
</evidence>
<keyword evidence="7" id="KW-1185">Reference proteome</keyword>
<reference evidence="6 7" key="1">
    <citation type="submission" date="2019-08" db="EMBL/GenBank/DDBJ databases">
        <title>In-depth cultivation of the pig gut microbiome towards novel bacterial diversity and tailored functional studies.</title>
        <authorList>
            <person name="Wylensek D."/>
            <person name="Hitch T.C.A."/>
            <person name="Clavel T."/>
        </authorList>
    </citation>
    <scope>NUCLEOTIDE SEQUENCE [LARGE SCALE GENOMIC DNA]</scope>
    <source>
        <strain evidence="6 7">BBE-744-WT-12</strain>
    </source>
</reference>